<sequence>MLCRNSKYAAYMVFKLADEFTKLDFPFQVASISVGGNDSSTRQVCLQAYMEDGDDGVSRKHILRSSWESYLPHTKRRAIPLTDAVMLPRKRADGWMEVELGEFYNGEGCDGDVFVTLMETEAGNFKSGLIVWGMEIRTKQRC</sequence>
<dbReference type="InterPro" id="IPR025886">
    <property type="entry name" value="PP2-like"/>
</dbReference>
<dbReference type="AlphaFoldDB" id="A0A9R0YW62"/>
<keyword evidence="2" id="KW-1185">Reference proteome</keyword>
<proteinExistence type="predicted"/>
<dbReference type="Pfam" id="PF14299">
    <property type="entry name" value="PP2"/>
    <property type="match status" value="1"/>
</dbReference>
<dbReference type="Gramene" id="TRITD6Bv1G216840.1">
    <property type="protein sequence ID" value="TRITD6Bv1G216840.1"/>
    <property type="gene ID" value="TRITD6Bv1G216840"/>
</dbReference>
<dbReference type="OMA" id="WESYLPH"/>
<dbReference type="Proteomes" id="UP000324705">
    <property type="component" value="Chromosome 6B"/>
</dbReference>
<accession>A0A9R0YW62</accession>
<dbReference type="PANTHER" id="PTHR32278">
    <property type="entry name" value="F-BOX DOMAIN-CONTAINING PROTEIN"/>
    <property type="match status" value="1"/>
</dbReference>
<reference evidence="1 2" key="1">
    <citation type="submission" date="2017-09" db="EMBL/GenBank/DDBJ databases">
        <authorList>
            <consortium name="International Durum Wheat Genome Sequencing Consortium (IDWGSC)"/>
            <person name="Milanesi L."/>
        </authorList>
    </citation>
    <scope>NUCLEOTIDE SEQUENCE [LARGE SCALE GENOMIC DNA]</scope>
    <source>
        <strain evidence="2">cv. Svevo</strain>
    </source>
</reference>
<evidence type="ECO:0000313" key="1">
    <source>
        <dbReference type="EMBL" id="VAI62842.1"/>
    </source>
</evidence>
<evidence type="ECO:0000313" key="2">
    <source>
        <dbReference type="Proteomes" id="UP000324705"/>
    </source>
</evidence>
<organism evidence="1 2">
    <name type="scientific">Triticum turgidum subsp. durum</name>
    <name type="common">Durum wheat</name>
    <name type="synonym">Triticum durum</name>
    <dbReference type="NCBI Taxonomy" id="4567"/>
    <lineage>
        <taxon>Eukaryota</taxon>
        <taxon>Viridiplantae</taxon>
        <taxon>Streptophyta</taxon>
        <taxon>Embryophyta</taxon>
        <taxon>Tracheophyta</taxon>
        <taxon>Spermatophyta</taxon>
        <taxon>Magnoliopsida</taxon>
        <taxon>Liliopsida</taxon>
        <taxon>Poales</taxon>
        <taxon>Poaceae</taxon>
        <taxon>BOP clade</taxon>
        <taxon>Pooideae</taxon>
        <taxon>Triticodae</taxon>
        <taxon>Triticeae</taxon>
        <taxon>Triticinae</taxon>
        <taxon>Triticum</taxon>
    </lineage>
</organism>
<gene>
    <name evidence="1" type="ORF">TRITD_6Bv1G216840</name>
</gene>
<protein>
    <submittedName>
        <fullName evidence="1">Uncharacterized protein</fullName>
    </submittedName>
</protein>
<dbReference type="PANTHER" id="PTHR32278:SF111">
    <property type="entry name" value="F-BOX PROTEIN PP2-B12-RELATED"/>
    <property type="match status" value="1"/>
</dbReference>
<dbReference type="EMBL" id="LT934122">
    <property type="protein sequence ID" value="VAI62842.1"/>
    <property type="molecule type" value="Genomic_DNA"/>
</dbReference>
<name>A0A9R0YW62_TRITD</name>